<keyword evidence="8" id="KW-1185">Reference proteome</keyword>
<protein>
    <submittedName>
        <fullName evidence="7">Geranylgeranylglycerol-phosphate geranylgeranyltransferase</fullName>
    </submittedName>
</protein>
<keyword evidence="3 6" id="KW-0812">Transmembrane</keyword>
<evidence type="ECO:0000256" key="2">
    <source>
        <dbReference type="ARBA" id="ARBA00022475"/>
    </source>
</evidence>
<evidence type="ECO:0000313" key="7">
    <source>
        <dbReference type="EMBL" id="WYZ18793.1"/>
    </source>
</evidence>
<dbReference type="InterPro" id="IPR050475">
    <property type="entry name" value="Prenyltransferase_related"/>
</dbReference>
<keyword evidence="2" id="KW-1003">Cell membrane</keyword>
<feature type="transmembrane region" description="Helical" evidence="6">
    <location>
        <begin position="223"/>
        <end position="243"/>
    </location>
</feature>
<dbReference type="Pfam" id="PF01040">
    <property type="entry name" value="UbiA"/>
    <property type="match status" value="1"/>
</dbReference>
<evidence type="ECO:0000256" key="5">
    <source>
        <dbReference type="ARBA" id="ARBA00023136"/>
    </source>
</evidence>
<dbReference type="Gene3D" id="1.10.357.140">
    <property type="entry name" value="UbiA prenyltransferase"/>
    <property type="match status" value="1"/>
</dbReference>
<dbReference type="InterPro" id="IPR044878">
    <property type="entry name" value="UbiA_sf"/>
</dbReference>
<feature type="transmembrane region" description="Helical" evidence="6">
    <location>
        <begin position="43"/>
        <end position="65"/>
    </location>
</feature>
<dbReference type="Proteomes" id="UP001623852">
    <property type="component" value="Chromosome"/>
</dbReference>
<name>A0ABZ2UC95_9FLAO</name>
<feature type="transmembrane region" description="Helical" evidence="6">
    <location>
        <begin position="111"/>
        <end position="128"/>
    </location>
</feature>
<dbReference type="InterPro" id="IPR000537">
    <property type="entry name" value="UbiA_prenyltransferase"/>
</dbReference>
<dbReference type="RefSeq" id="WP_232677929.1">
    <property type="nucleotide sequence ID" value="NZ_CP150845.1"/>
</dbReference>
<feature type="transmembrane region" description="Helical" evidence="6">
    <location>
        <begin position="171"/>
        <end position="190"/>
    </location>
</feature>
<sequence>MKYLKLIRYKNLLMLAFMQVLFRYAFLKQQDIPLALADWQYGLLVLSTVLLAAAGYVINNIYDVATDTINKPQDVVIGKGVSETAAFNIYIGLNVAGVAVGFVLANIILRPTFASLFILIASLLYFYATTLKSIMILGNFVVAALLAVSVLIIGVFDLFPATTLENKAQMASFFSILTDYALFAFMINFVREIVKDIEDMDGDYNQGMNTLPIAIGKGRASKIALGFAIIPFILCLLYINKYFFENNLLIVTFYTFAFVLAPLLYFIVKIFSAKTKNDFHHLSTVLKLILFFGILSILIISLNHQYLQNHA</sequence>
<feature type="transmembrane region" description="Helical" evidence="6">
    <location>
        <begin position="140"/>
        <end position="159"/>
    </location>
</feature>
<accession>A0ABZ2UC95</accession>
<dbReference type="EMBL" id="CP150845">
    <property type="protein sequence ID" value="WYZ18793.1"/>
    <property type="molecule type" value="Genomic_DNA"/>
</dbReference>
<feature type="transmembrane region" description="Helical" evidence="6">
    <location>
        <begin position="288"/>
        <end position="307"/>
    </location>
</feature>
<gene>
    <name evidence="7" type="ORF">AABD74_16675</name>
</gene>
<evidence type="ECO:0000256" key="6">
    <source>
        <dbReference type="SAM" id="Phobius"/>
    </source>
</evidence>
<dbReference type="Gene3D" id="1.20.120.1780">
    <property type="entry name" value="UbiA prenyltransferase"/>
    <property type="match status" value="1"/>
</dbReference>
<reference evidence="7 8" key="1">
    <citation type="submission" date="2024-03" db="EMBL/GenBank/DDBJ databases">
        <title>Flavobacterium soyae.</title>
        <authorList>
            <person name="Zheng W."/>
        </authorList>
    </citation>
    <scope>NUCLEOTIDE SEQUENCE [LARGE SCALE GENOMIC DNA]</scope>
    <source>
        <strain evidence="7 8">55</strain>
    </source>
</reference>
<evidence type="ECO:0000313" key="8">
    <source>
        <dbReference type="Proteomes" id="UP001623852"/>
    </source>
</evidence>
<feature type="transmembrane region" description="Helical" evidence="6">
    <location>
        <begin position="249"/>
        <end position="268"/>
    </location>
</feature>
<proteinExistence type="predicted"/>
<feature type="transmembrane region" description="Helical" evidence="6">
    <location>
        <begin position="85"/>
        <end position="105"/>
    </location>
</feature>
<organism evidence="7 8">
    <name type="scientific">Flavobacterium soyae</name>
    <dbReference type="NCBI Taxonomy" id="2903098"/>
    <lineage>
        <taxon>Bacteria</taxon>
        <taxon>Pseudomonadati</taxon>
        <taxon>Bacteroidota</taxon>
        <taxon>Flavobacteriia</taxon>
        <taxon>Flavobacteriales</taxon>
        <taxon>Flavobacteriaceae</taxon>
        <taxon>Flavobacterium</taxon>
    </lineage>
</organism>
<dbReference type="CDD" id="cd13961">
    <property type="entry name" value="PT_UbiA_DGGGPS"/>
    <property type="match status" value="1"/>
</dbReference>
<comment type="subcellular location">
    <subcellularLocation>
        <location evidence="1">Membrane</location>
        <topology evidence="1">Multi-pass membrane protein</topology>
    </subcellularLocation>
</comment>
<dbReference type="NCBIfam" id="NF009512">
    <property type="entry name" value="PRK12872.1-1"/>
    <property type="match status" value="1"/>
</dbReference>
<keyword evidence="4 6" id="KW-1133">Transmembrane helix</keyword>
<dbReference type="PANTHER" id="PTHR42723:SF1">
    <property type="entry name" value="CHLOROPHYLL SYNTHASE, CHLOROPLASTIC"/>
    <property type="match status" value="1"/>
</dbReference>
<evidence type="ECO:0000256" key="1">
    <source>
        <dbReference type="ARBA" id="ARBA00004141"/>
    </source>
</evidence>
<evidence type="ECO:0000256" key="3">
    <source>
        <dbReference type="ARBA" id="ARBA00022692"/>
    </source>
</evidence>
<dbReference type="PANTHER" id="PTHR42723">
    <property type="entry name" value="CHLOROPHYLL SYNTHASE"/>
    <property type="match status" value="1"/>
</dbReference>
<keyword evidence="5 6" id="KW-0472">Membrane</keyword>
<evidence type="ECO:0000256" key="4">
    <source>
        <dbReference type="ARBA" id="ARBA00022989"/>
    </source>
</evidence>